<name>A0A0F6IGC0_LEPIR</name>
<reference evidence="1 2" key="1">
    <citation type="submission" date="2013-01" db="EMBL/GenBank/DDBJ databases">
        <authorList>
            <person name="Harkins D.M."/>
            <person name="Durkin A.S."/>
            <person name="Brinkac L.M."/>
            <person name="Haft D.H."/>
            <person name="Selengut J.D."/>
            <person name="Sanka R."/>
            <person name="DePew J."/>
            <person name="Purushe J."/>
            <person name="Peacock S.J."/>
            <person name="Thaipadungpanit J."/>
            <person name="Wuthiekanun V.W."/>
            <person name="Day N.P."/>
            <person name="Vinetz J.M."/>
            <person name="Sutton G.G."/>
            <person name="Nierman W.C."/>
            <person name="Fouts D.E."/>
        </authorList>
    </citation>
    <scope>NUCLEOTIDE SEQUENCE [LARGE SCALE GENOMIC DNA]</scope>
    <source>
        <strain evidence="1 2">FPW1039</strain>
    </source>
</reference>
<dbReference type="AlphaFoldDB" id="A0A0F6IGC0"/>
<evidence type="ECO:0000313" key="2">
    <source>
        <dbReference type="Proteomes" id="UP000012164"/>
    </source>
</evidence>
<sequence>MQEKQTGDPYNQRVSVSCPYYQNTPRIDTAAFLNTPLSLLSLQIYSTNFTDANPVINLPKTFSRNLRCVSGNSVSLPSFVDNGDGTVTDQNTNLVWQQCPASVTGGTCAIGMANTLRLL</sequence>
<evidence type="ECO:0000313" key="1">
    <source>
        <dbReference type="EMBL" id="EMJ37095.1"/>
    </source>
</evidence>
<comment type="caution">
    <text evidence="1">The sequence shown here is derived from an EMBL/GenBank/DDBJ whole genome shotgun (WGS) entry which is preliminary data.</text>
</comment>
<protein>
    <recommendedName>
        <fullName evidence="3">PF07603 domain protein</fullName>
    </recommendedName>
</protein>
<dbReference type="Proteomes" id="UP000012164">
    <property type="component" value="Unassembled WGS sequence"/>
</dbReference>
<organism evidence="1 2">
    <name type="scientific">Leptospira interrogans str. FPW1039</name>
    <dbReference type="NCBI Taxonomy" id="1193040"/>
    <lineage>
        <taxon>Bacteria</taxon>
        <taxon>Pseudomonadati</taxon>
        <taxon>Spirochaetota</taxon>
        <taxon>Spirochaetia</taxon>
        <taxon>Leptospirales</taxon>
        <taxon>Leptospiraceae</taxon>
        <taxon>Leptospira</taxon>
    </lineage>
</organism>
<accession>A0A0F6IGC0</accession>
<gene>
    <name evidence="1" type="ORF">LEP1GSC079_5098</name>
</gene>
<dbReference type="EMBL" id="AKWR02000101">
    <property type="protein sequence ID" value="EMJ37095.1"/>
    <property type="molecule type" value="Genomic_DNA"/>
</dbReference>
<evidence type="ECO:0008006" key="3">
    <source>
        <dbReference type="Google" id="ProtNLM"/>
    </source>
</evidence>
<proteinExistence type="predicted"/>